<dbReference type="InterPro" id="IPR003607">
    <property type="entry name" value="HD/PDEase_dom"/>
</dbReference>
<proteinExistence type="predicted"/>
<dbReference type="SMART" id="SM00471">
    <property type="entry name" value="HDc"/>
    <property type="match status" value="1"/>
</dbReference>
<evidence type="ECO:0000313" key="3">
    <source>
        <dbReference type="EMBL" id="GGD63743.1"/>
    </source>
</evidence>
<reference evidence="3" key="2">
    <citation type="submission" date="2020-09" db="EMBL/GenBank/DDBJ databases">
        <authorList>
            <person name="Sun Q."/>
            <person name="Zhou Y."/>
        </authorList>
    </citation>
    <scope>NUCLEOTIDE SEQUENCE</scope>
    <source>
        <strain evidence="3">CGMCC 1.15958</strain>
    </source>
</reference>
<name>A0A916YWY8_9BACT</name>
<dbReference type="PANTHER" id="PTHR11373">
    <property type="entry name" value="DEOXYNUCLEOSIDE TRIPHOSPHATE TRIPHOSPHOHYDROLASE"/>
    <property type="match status" value="1"/>
</dbReference>
<dbReference type="PANTHER" id="PTHR11373:SF32">
    <property type="entry name" value="DEOXYGUANOSINETRIPHOSPHATE TRIPHOSPHOHYDROLASE"/>
    <property type="match status" value="1"/>
</dbReference>
<dbReference type="InterPro" id="IPR023293">
    <property type="entry name" value="dGTP_triP_hydro_central_sf"/>
</dbReference>
<evidence type="ECO:0000259" key="2">
    <source>
        <dbReference type="SMART" id="SM00471"/>
    </source>
</evidence>
<dbReference type="InterPro" id="IPR006261">
    <property type="entry name" value="dGTPase"/>
</dbReference>
<feature type="domain" description="HD/PDEase" evidence="2">
    <location>
        <begin position="57"/>
        <end position="266"/>
    </location>
</feature>
<accession>A0A916YWY8</accession>
<dbReference type="Proteomes" id="UP000609064">
    <property type="component" value="Unassembled WGS sequence"/>
</dbReference>
<evidence type="ECO:0000313" key="4">
    <source>
        <dbReference type="Proteomes" id="UP000609064"/>
    </source>
</evidence>
<dbReference type="NCBIfam" id="TIGR01353">
    <property type="entry name" value="dGTP_triPase"/>
    <property type="match status" value="1"/>
</dbReference>
<reference evidence="3" key="1">
    <citation type="journal article" date="2014" name="Int. J. Syst. Evol. Microbiol.">
        <title>Complete genome sequence of Corynebacterium casei LMG S-19264T (=DSM 44701T), isolated from a smear-ripened cheese.</title>
        <authorList>
            <consortium name="US DOE Joint Genome Institute (JGI-PGF)"/>
            <person name="Walter F."/>
            <person name="Albersmeier A."/>
            <person name="Kalinowski J."/>
            <person name="Ruckert C."/>
        </authorList>
    </citation>
    <scope>NUCLEOTIDE SEQUENCE</scope>
    <source>
        <strain evidence="3">CGMCC 1.15958</strain>
    </source>
</reference>
<dbReference type="InterPro" id="IPR027432">
    <property type="entry name" value="dGTP_triphosphohydrolase_C"/>
</dbReference>
<dbReference type="Gene3D" id="1.10.3410.10">
    <property type="entry name" value="putative deoxyguanosinetriphosphate triphosphohydrolase like domain"/>
    <property type="match status" value="1"/>
</dbReference>
<keyword evidence="1" id="KW-0378">Hydrolase</keyword>
<organism evidence="3 4">
    <name type="scientific">Emticicia aquatilis</name>
    <dbReference type="NCBI Taxonomy" id="1537369"/>
    <lineage>
        <taxon>Bacteria</taxon>
        <taxon>Pseudomonadati</taxon>
        <taxon>Bacteroidota</taxon>
        <taxon>Cytophagia</taxon>
        <taxon>Cytophagales</taxon>
        <taxon>Leadbetterellaceae</taxon>
        <taxon>Emticicia</taxon>
    </lineage>
</organism>
<dbReference type="NCBIfam" id="NF002205">
    <property type="entry name" value="PRK01096.1"/>
    <property type="match status" value="1"/>
</dbReference>
<evidence type="ECO:0000256" key="1">
    <source>
        <dbReference type="ARBA" id="ARBA00022801"/>
    </source>
</evidence>
<dbReference type="GO" id="GO:0006203">
    <property type="term" value="P:dGTP catabolic process"/>
    <property type="evidence" value="ECO:0007669"/>
    <property type="project" value="TreeGrafter"/>
</dbReference>
<sequence length="453" mass="51807">MNWLTLFSNKRLGAEHRNAHEHFRTDYMRDYDRLIFSSQFRRLQNKTQVFPLPGAVFVHNRLTHSLEVASVGRSLGKAIGERIVAKYENELNQEAIEFYKFELSAVVMTACIAHDIGNPPFGHSGEEAIRTYFRELEGEKLKFLTENLTENQFNDFKWFEGNANAFRILTTIFNQSNLNLTYATLASIIKYPADSTSGFKKKSFISAKKSGFFDAESEFYQRIATELNINALNEEKTVFARHPFVFLVEAADDICYRIIDLEDAHRLNIISIQEARDLLEPFFENQEGKKSIKEKVDTIEDDKQKLSFLRAMLIGKLVGKCTEIFFEYEAQLLDGSLNKPLIDLLDEKTTSLIKKIDEISVKKIYNDKSVIEIEIAGYHIIGGLLKEFVSAVLQPETAKSRKLLQLIPSQYGITKGGDVYQNILAVVDFISGMTDLFAIDLYRKITGIQIPQL</sequence>
<dbReference type="AlphaFoldDB" id="A0A916YWY8"/>
<dbReference type="CDD" id="cd00077">
    <property type="entry name" value="HDc"/>
    <property type="match status" value="1"/>
</dbReference>
<gene>
    <name evidence="3" type="ORF">GCM10011514_29700</name>
</gene>
<dbReference type="InterPro" id="IPR006674">
    <property type="entry name" value="HD_domain"/>
</dbReference>
<comment type="caution">
    <text evidence="3">The sequence shown here is derived from an EMBL/GenBank/DDBJ whole genome shotgun (WGS) entry which is preliminary data.</text>
</comment>
<dbReference type="Gene3D" id="1.10.3550.10">
    <property type="entry name" value="eoxyguanosinetriphosphate triphosphohydrolase domain-like"/>
    <property type="match status" value="1"/>
</dbReference>
<dbReference type="Pfam" id="PF13286">
    <property type="entry name" value="HD_assoc"/>
    <property type="match status" value="1"/>
</dbReference>
<protein>
    <submittedName>
        <fullName evidence="3">Dehydrogenase</fullName>
    </submittedName>
</protein>
<dbReference type="InterPro" id="IPR050135">
    <property type="entry name" value="dGTPase-like"/>
</dbReference>
<dbReference type="Pfam" id="PF01966">
    <property type="entry name" value="HD"/>
    <property type="match status" value="1"/>
</dbReference>
<dbReference type="GO" id="GO:0008832">
    <property type="term" value="F:dGTPase activity"/>
    <property type="evidence" value="ECO:0007669"/>
    <property type="project" value="TreeGrafter"/>
</dbReference>
<dbReference type="Gene3D" id="1.10.3210.10">
    <property type="entry name" value="Hypothetical protein af1432"/>
    <property type="match status" value="1"/>
</dbReference>
<dbReference type="RefSeq" id="WP_188766890.1">
    <property type="nucleotide sequence ID" value="NZ_BMKK01000005.1"/>
</dbReference>
<dbReference type="InterPro" id="IPR026875">
    <property type="entry name" value="PHydrolase_assoc_dom"/>
</dbReference>
<dbReference type="EMBL" id="BMKK01000005">
    <property type="protein sequence ID" value="GGD63743.1"/>
    <property type="molecule type" value="Genomic_DNA"/>
</dbReference>
<keyword evidence="4" id="KW-1185">Reference proteome</keyword>
<dbReference type="SUPFAM" id="SSF109604">
    <property type="entry name" value="HD-domain/PDEase-like"/>
    <property type="match status" value="1"/>
</dbReference>